<dbReference type="InterPro" id="IPR012902">
    <property type="entry name" value="N_methyl_site"/>
</dbReference>
<dbReference type="NCBIfam" id="TIGR02532">
    <property type="entry name" value="IV_pilin_GFxxxE"/>
    <property type="match status" value="1"/>
</dbReference>
<dbReference type="Pfam" id="PF07963">
    <property type="entry name" value="N_methyl"/>
    <property type="match status" value="1"/>
</dbReference>
<dbReference type="SUPFAM" id="SSF54523">
    <property type="entry name" value="Pili subunits"/>
    <property type="match status" value="1"/>
</dbReference>
<sequence>MLLGKKQQGFSMIEMVTVLVLLGVLGAAAFSRFGNTSSYTEAIVQQELLAYFQLTQRVAVAHQDSTTSFTLTRNGDQWDIALQFDGQTVNDQLNAEQVITVQLNSFSADLDEGVTYRAEYSDDGDLVAVTSPTNLSVTHSVQFSIGTRALCIAPTGFAYEGSCL</sequence>
<evidence type="ECO:0000313" key="1">
    <source>
        <dbReference type="EMBL" id="MDO6453346.1"/>
    </source>
</evidence>
<dbReference type="Gene3D" id="3.30.700.10">
    <property type="entry name" value="Glycoprotein, Type 4 Pilin"/>
    <property type="match status" value="1"/>
</dbReference>
<dbReference type="AlphaFoldDB" id="A0AAW7XHY5"/>
<reference evidence="1" key="1">
    <citation type="submission" date="2023-07" db="EMBL/GenBank/DDBJ databases">
        <title>Genome content predicts the carbon catabolic preferences of heterotrophic bacteria.</title>
        <authorList>
            <person name="Gralka M."/>
        </authorList>
    </citation>
    <scope>NUCLEOTIDE SEQUENCE</scope>
    <source>
        <strain evidence="1">I2M16</strain>
    </source>
</reference>
<organism evidence="1 2">
    <name type="scientific">Neptunomonas phycophila</name>
    <dbReference type="NCBI Taxonomy" id="1572645"/>
    <lineage>
        <taxon>Bacteria</taxon>
        <taxon>Pseudomonadati</taxon>
        <taxon>Pseudomonadota</taxon>
        <taxon>Gammaproteobacteria</taxon>
        <taxon>Oceanospirillales</taxon>
        <taxon>Oceanospirillaceae</taxon>
        <taxon>Neptunomonas</taxon>
    </lineage>
</organism>
<evidence type="ECO:0000313" key="2">
    <source>
        <dbReference type="Proteomes" id="UP001169862"/>
    </source>
</evidence>
<accession>A0AAW7XHY5</accession>
<comment type="caution">
    <text evidence="1">The sequence shown here is derived from an EMBL/GenBank/DDBJ whole genome shotgun (WGS) entry which is preliminary data.</text>
</comment>
<gene>
    <name evidence="1" type="ORF">Q4490_07195</name>
</gene>
<protein>
    <submittedName>
        <fullName evidence="1">Prepilin-type N-terminal cleavage/methylation domain-containing protein</fullName>
    </submittedName>
</protein>
<dbReference type="EMBL" id="JAUOPG010000004">
    <property type="protein sequence ID" value="MDO6453346.1"/>
    <property type="molecule type" value="Genomic_DNA"/>
</dbReference>
<proteinExistence type="predicted"/>
<dbReference type="Proteomes" id="UP001169862">
    <property type="component" value="Unassembled WGS sequence"/>
</dbReference>
<name>A0AAW7XHY5_9GAMM</name>
<dbReference type="RefSeq" id="WP_075173333.1">
    <property type="nucleotide sequence ID" value="NZ_JAUOPG010000004.1"/>
</dbReference>
<dbReference type="InterPro" id="IPR045584">
    <property type="entry name" value="Pilin-like"/>
</dbReference>